<keyword evidence="1" id="KW-0472">Membrane</keyword>
<dbReference type="OrthoDB" id="9946920at2"/>
<dbReference type="Proteomes" id="UP000298551">
    <property type="component" value="Chromosome"/>
</dbReference>
<keyword evidence="1" id="KW-1133">Transmembrane helix</keyword>
<reference evidence="3" key="1">
    <citation type="submission" date="2019-04" db="EMBL/GenBank/DDBJ databases">
        <title>Genome sequence of Pseudomonas putida 1290, an auxin catabolizing strain.</title>
        <authorList>
            <person name="Laird T.S."/>
            <person name="Leveau J.H.J."/>
        </authorList>
    </citation>
    <scope>NUCLEOTIDE SEQUENCE [LARGE SCALE GENOMIC DNA]</scope>
    <source>
        <strain evidence="3">1290</strain>
    </source>
</reference>
<name>A0A4D6X947_PSEPU</name>
<dbReference type="RefSeq" id="WP_136915381.1">
    <property type="nucleotide sequence ID" value="NZ_CP039371.1"/>
</dbReference>
<protein>
    <submittedName>
        <fullName evidence="2">Uncharacterized protein</fullName>
    </submittedName>
</protein>
<dbReference type="EMBL" id="CP039371">
    <property type="protein sequence ID" value="QCI13236.1"/>
    <property type="molecule type" value="Genomic_DNA"/>
</dbReference>
<keyword evidence="1" id="KW-0812">Transmembrane</keyword>
<evidence type="ECO:0000313" key="2">
    <source>
        <dbReference type="EMBL" id="QCI13236.1"/>
    </source>
</evidence>
<accession>A0A4D6X947</accession>
<feature type="transmembrane region" description="Helical" evidence="1">
    <location>
        <begin position="66"/>
        <end position="84"/>
    </location>
</feature>
<dbReference type="AlphaFoldDB" id="A0A4D6X947"/>
<feature type="transmembrane region" description="Helical" evidence="1">
    <location>
        <begin position="7"/>
        <end position="25"/>
    </location>
</feature>
<proteinExistence type="predicted"/>
<gene>
    <name evidence="2" type="ORF">E6B08_18480</name>
</gene>
<evidence type="ECO:0000256" key="1">
    <source>
        <dbReference type="SAM" id="Phobius"/>
    </source>
</evidence>
<evidence type="ECO:0000313" key="3">
    <source>
        <dbReference type="Proteomes" id="UP000298551"/>
    </source>
</evidence>
<organism evidence="2 3">
    <name type="scientific">Pseudomonas putida</name>
    <name type="common">Arthrobacter siderocapsulatus</name>
    <dbReference type="NCBI Taxonomy" id="303"/>
    <lineage>
        <taxon>Bacteria</taxon>
        <taxon>Pseudomonadati</taxon>
        <taxon>Pseudomonadota</taxon>
        <taxon>Gammaproteobacteria</taxon>
        <taxon>Pseudomonadales</taxon>
        <taxon>Pseudomonadaceae</taxon>
        <taxon>Pseudomonas</taxon>
    </lineage>
</organism>
<sequence>MIKEKYLYLFYVVLVVCAAFGLDLISSNVAVEFSNKVRLSAAGDKITSVEATFPLWYQVVGLVKNFLYGLGAAIFITVFIANRLQKTLHDEKQDELNRLNEAISVNVFDSLFKTIIPEAIFKIIKQEIIENKVLRKEAKWIYDFTLCGDVIVCRQTTRYELHNLSHQEISNPIRLDLDALGGSSYRLISAECHGQFGEVLVKYNPDDASKNINIDVAQQGNKLTVSYSVKIPAKSYAEYNTVFEKHYRGDITDAQGTKVPVVGADIIVNFPVGYHFDISPLMSTVPRLISESSIQKIFRVDGGVLPNQGFVFYLVKKDVDVVVDEREVVVSLEMPDV</sequence>